<reference evidence="1" key="2">
    <citation type="submission" date="2021-04" db="EMBL/GenBank/DDBJ databases">
        <authorList>
            <person name="Gilroy R."/>
        </authorList>
    </citation>
    <scope>NUCLEOTIDE SEQUENCE</scope>
    <source>
        <strain evidence="1">ChiSxjej1B13-11762</strain>
    </source>
</reference>
<evidence type="ECO:0000313" key="2">
    <source>
        <dbReference type="Proteomes" id="UP000824263"/>
    </source>
</evidence>
<reference evidence="1" key="1">
    <citation type="journal article" date="2021" name="PeerJ">
        <title>Extensive microbial diversity within the chicken gut microbiome revealed by metagenomics and culture.</title>
        <authorList>
            <person name="Gilroy R."/>
            <person name="Ravi A."/>
            <person name="Getino M."/>
            <person name="Pursley I."/>
            <person name="Horton D.L."/>
            <person name="Alikhan N.F."/>
            <person name="Baker D."/>
            <person name="Gharbi K."/>
            <person name="Hall N."/>
            <person name="Watson M."/>
            <person name="Adriaenssens E.M."/>
            <person name="Foster-Nyarko E."/>
            <person name="Jarju S."/>
            <person name="Secka A."/>
            <person name="Antonio M."/>
            <person name="Oren A."/>
            <person name="Chaudhuri R.R."/>
            <person name="La Ragione R."/>
            <person name="Hildebrand F."/>
            <person name="Pallen M.J."/>
        </authorList>
    </citation>
    <scope>NUCLEOTIDE SEQUENCE</scope>
    <source>
        <strain evidence="1">ChiSxjej1B13-11762</strain>
    </source>
</reference>
<proteinExistence type="predicted"/>
<protein>
    <submittedName>
        <fullName evidence="1">Uncharacterized protein</fullName>
    </submittedName>
</protein>
<dbReference type="Proteomes" id="UP000824263">
    <property type="component" value="Unassembled WGS sequence"/>
</dbReference>
<comment type="caution">
    <text evidence="1">The sequence shown here is derived from an EMBL/GenBank/DDBJ whole genome shotgun (WGS) entry which is preliminary data.</text>
</comment>
<organism evidence="1 2">
    <name type="scientific">Candidatus Dorea gallistercoris</name>
    <dbReference type="NCBI Taxonomy" id="2838542"/>
    <lineage>
        <taxon>Bacteria</taxon>
        <taxon>Bacillati</taxon>
        <taxon>Bacillota</taxon>
        <taxon>Clostridia</taxon>
        <taxon>Lachnospirales</taxon>
        <taxon>Lachnospiraceae</taxon>
        <taxon>Dorea</taxon>
    </lineage>
</organism>
<evidence type="ECO:0000313" key="1">
    <source>
        <dbReference type="EMBL" id="HIW83682.1"/>
    </source>
</evidence>
<sequence>MFAIGEKTTEVNKSRVAMPVEYHLRKRKIYGTWVGQDVLYISDEIGPLKVKKGGEIFAPHVDKRNMLHVPGRYEGRKVEIRGCITSIELNFGGGEGESYRY</sequence>
<dbReference type="EMBL" id="DXGF01000094">
    <property type="protein sequence ID" value="HIW83682.1"/>
    <property type="molecule type" value="Genomic_DNA"/>
</dbReference>
<gene>
    <name evidence="1" type="ORF">H9873_05100</name>
</gene>
<name>A0A9D1UDD7_9FIRM</name>
<accession>A0A9D1UDD7</accession>
<dbReference type="AlphaFoldDB" id="A0A9D1UDD7"/>